<protein>
    <submittedName>
        <fullName evidence="2">Uncharacterized protein</fullName>
    </submittedName>
</protein>
<comment type="caution">
    <text evidence="2">The sequence shown here is derived from an EMBL/GenBank/DDBJ whole genome shotgun (WGS) entry which is preliminary data.</text>
</comment>
<keyword evidence="1" id="KW-0812">Transmembrane</keyword>
<keyword evidence="1" id="KW-0472">Membrane</keyword>
<organism evidence="2 3">
    <name type="scientific">Campylobacter coli 80352</name>
    <dbReference type="NCBI Taxonomy" id="887288"/>
    <lineage>
        <taxon>Bacteria</taxon>
        <taxon>Pseudomonadati</taxon>
        <taxon>Campylobacterota</taxon>
        <taxon>Epsilonproteobacteria</taxon>
        <taxon>Campylobacterales</taxon>
        <taxon>Campylobacteraceae</taxon>
        <taxon>Campylobacter</taxon>
    </lineage>
</organism>
<dbReference type="Proteomes" id="UP000005511">
    <property type="component" value="Unassembled WGS sequence"/>
</dbReference>
<accession>A0ABN0ELX9</accession>
<gene>
    <name evidence="2" type="ORF">cco14_11222</name>
</gene>
<name>A0ABN0ELX9_CAMCO</name>
<keyword evidence="3" id="KW-1185">Reference proteome</keyword>
<proteinExistence type="predicted"/>
<evidence type="ECO:0000313" key="2">
    <source>
        <dbReference type="EMBL" id="EIA58686.1"/>
    </source>
</evidence>
<feature type="transmembrane region" description="Helical" evidence="1">
    <location>
        <begin position="6"/>
        <end position="27"/>
    </location>
</feature>
<feature type="non-terminal residue" evidence="2">
    <location>
        <position position="1"/>
    </location>
</feature>
<keyword evidence="1" id="KW-1133">Transmembrane helix</keyword>
<dbReference type="EMBL" id="AIMT01000237">
    <property type="protein sequence ID" value="EIA58686.1"/>
    <property type="molecule type" value="Genomic_DNA"/>
</dbReference>
<sequence length="40" mass="4605">EHKDKFFFVASYILLVSFNIIIAIIAIKFKGLPSSPLFLY</sequence>
<reference evidence="2 3" key="1">
    <citation type="submission" date="2010-09" db="EMBL/GenBank/DDBJ databases">
        <authorList>
            <person name="Richards V."/>
            <person name="Lefebure T."/>
            <person name="Suzuki H."/>
            <person name="Pavinski Bitar P."/>
            <person name="Stanhope M."/>
        </authorList>
    </citation>
    <scope>NUCLEOTIDE SEQUENCE [LARGE SCALE GENOMIC DNA]</scope>
    <source>
        <strain evidence="2 3">80352</strain>
    </source>
</reference>
<evidence type="ECO:0000313" key="3">
    <source>
        <dbReference type="Proteomes" id="UP000005511"/>
    </source>
</evidence>
<evidence type="ECO:0000256" key="1">
    <source>
        <dbReference type="SAM" id="Phobius"/>
    </source>
</evidence>